<comment type="caution">
    <text evidence="1">The sequence shown here is derived from an EMBL/GenBank/DDBJ whole genome shotgun (WGS) entry which is preliminary data.</text>
</comment>
<protein>
    <recommendedName>
        <fullName evidence="3">Four helix bundle protein</fullName>
    </recommendedName>
</protein>
<dbReference type="AlphaFoldDB" id="A0A1F8GEC0"/>
<gene>
    <name evidence="1" type="ORF">A2918_03555</name>
</gene>
<evidence type="ECO:0000313" key="2">
    <source>
        <dbReference type="Proteomes" id="UP000178227"/>
    </source>
</evidence>
<dbReference type="EMBL" id="MGKI01000005">
    <property type="protein sequence ID" value="OGN23066.1"/>
    <property type="molecule type" value="Genomic_DNA"/>
</dbReference>
<sequence>MYTNFKKYTPKKPVHKFTDLDVYQQTLALSVIIVKDLRPKLVTLKYAFVENSVISSTSLPMWIAEAHSVRFNDHAVGLGLLEKVMSGCNKMVVYLEQVKGIHGTKLDNDLIDDLVKRYHDVRLKVFRLSKSWQKWYEPKK</sequence>
<dbReference type="Proteomes" id="UP000178227">
    <property type="component" value="Unassembled WGS sequence"/>
</dbReference>
<name>A0A1F8GEC0_9BACT</name>
<dbReference type="InterPro" id="IPR036583">
    <property type="entry name" value="23S_rRNA_IVS_sf"/>
</dbReference>
<accession>A0A1F8GEC0</accession>
<evidence type="ECO:0008006" key="3">
    <source>
        <dbReference type="Google" id="ProtNLM"/>
    </source>
</evidence>
<evidence type="ECO:0000313" key="1">
    <source>
        <dbReference type="EMBL" id="OGN23066.1"/>
    </source>
</evidence>
<organism evidence="1 2">
    <name type="scientific">Candidatus Yanofskybacteria bacterium RIFCSPLOWO2_01_FULL_42_49</name>
    <dbReference type="NCBI Taxonomy" id="1802694"/>
    <lineage>
        <taxon>Bacteria</taxon>
        <taxon>Candidatus Yanofskyibacteriota</taxon>
    </lineage>
</organism>
<dbReference type="SUPFAM" id="SSF158446">
    <property type="entry name" value="IVS-encoded protein-like"/>
    <property type="match status" value="1"/>
</dbReference>
<dbReference type="STRING" id="1802694.A2918_03555"/>
<reference evidence="1 2" key="1">
    <citation type="journal article" date="2016" name="Nat. Commun.">
        <title>Thousands of microbial genomes shed light on interconnected biogeochemical processes in an aquifer system.</title>
        <authorList>
            <person name="Anantharaman K."/>
            <person name="Brown C.T."/>
            <person name="Hug L.A."/>
            <person name="Sharon I."/>
            <person name="Castelle C.J."/>
            <person name="Probst A.J."/>
            <person name="Thomas B.C."/>
            <person name="Singh A."/>
            <person name="Wilkins M.J."/>
            <person name="Karaoz U."/>
            <person name="Brodie E.L."/>
            <person name="Williams K.H."/>
            <person name="Hubbard S.S."/>
            <person name="Banfield J.F."/>
        </authorList>
    </citation>
    <scope>NUCLEOTIDE SEQUENCE [LARGE SCALE GENOMIC DNA]</scope>
</reference>
<proteinExistence type="predicted"/>